<evidence type="ECO:0000256" key="2">
    <source>
        <dbReference type="ARBA" id="ARBA00004555"/>
    </source>
</evidence>
<dbReference type="eggNOG" id="KOG1062">
    <property type="taxonomic scope" value="Eukaryota"/>
</dbReference>
<keyword evidence="8" id="KW-0968">Cytoplasmic vesicle</keyword>
<dbReference type="InterPro" id="IPR016024">
    <property type="entry name" value="ARM-type_fold"/>
</dbReference>
<keyword evidence="11" id="KW-1185">Reference proteome</keyword>
<comment type="subcellular location">
    <subcellularLocation>
        <location evidence="1">Cytoplasmic vesicle membrane</location>
    </subcellularLocation>
    <subcellularLocation>
        <location evidence="2">Golgi apparatus</location>
    </subcellularLocation>
</comment>
<proteinExistence type="inferred from homology"/>
<evidence type="ECO:0000256" key="8">
    <source>
        <dbReference type="ARBA" id="ARBA00023329"/>
    </source>
</evidence>
<dbReference type="Gene3D" id="1.25.10.10">
    <property type="entry name" value="Leucine-rich Repeat Variant"/>
    <property type="match status" value="1"/>
</dbReference>
<dbReference type="InterPro" id="IPR002553">
    <property type="entry name" value="Clathrin/coatomer_adapt-like_N"/>
</dbReference>
<dbReference type="SUPFAM" id="SSF48371">
    <property type="entry name" value="ARM repeat"/>
    <property type="match status" value="1"/>
</dbReference>
<dbReference type="EMBL" id="KQ241640">
    <property type="protein sequence ID" value="KNC86688.1"/>
    <property type="molecule type" value="Genomic_DNA"/>
</dbReference>
<dbReference type="GO" id="GO:0005794">
    <property type="term" value="C:Golgi apparatus"/>
    <property type="evidence" value="ECO:0007669"/>
    <property type="project" value="UniProtKB-SubCell"/>
</dbReference>
<dbReference type="STRING" id="667725.A0A0L0GEL5"/>
<keyword evidence="5" id="KW-0653">Protein transport</keyword>
<dbReference type="FunFam" id="1.25.10.10:FF:000030">
    <property type="entry name" value="AP-1 complex subunit gamma"/>
    <property type="match status" value="1"/>
</dbReference>
<sequence>MNIGEKYSFFYSTPPLSGVRVTQEEDVEYRTRNVAKVLYIHMLGYPTHFAQLECLKLVASPKFGDKRMGYLGAQMLLDEKSDVHLLLTNSLKTDMNSSNQFVVSLALCTLANICSTDMARDLSPEVEKLLKSSNATIRKKAALCACRIVRKVPDLMENYVPLVRQLLNERNHGVLLTGVTLVFDMCHIEAETLDFFKRMVPNLVRMLKTLVMSGHTPDHDVSGITDPFLQVKILQLLAVLGKNDAETSDQMNDILAQVATNTESAKNVGNAILYECARTIMSIRAESGLRVLSINILGRFLLNTDKNIRYVALNTLLKCVTGEMQAVQRHRSTIVDCLKDPDVSIRRRALELIFALMNKGNVRALMREILAFLDVADTEFKGYMCSSIATSAARFAPNKRWHMDTLLKMLTSAGNYVTEELVTTVVHMITNTEDLHAYMTQRLYLALQDDISQQPTVQIAAWCIGEYGDDLVAGGLNDDGEDPIDATEEVSPE</sequence>
<keyword evidence="7" id="KW-0472">Membrane</keyword>
<dbReference type="RefSeq" id="XP_014160590.1">
    <property type="nucleotide sequence ID" value="XM_014305115.1"/>
</dbReference>
<evidence type="ECO:0000313" key="10">
    <source>
        <dbReference type="EMBL" id="KNC86688.1"/>
    </source>
</evidence>
<comment type="similarity">
    <text evidence="3">Belongs to the adaptor complexes large subunit family.</text>
</comment>
<keyword evidence="6" id="KW-0333">Golgi apparatus</keyword>
<dbReference type="AlphaFoldDB" id="A0A0L0GEL5"/>
<dbReference type="GO" id="GO:0030659">
    <property type="term" value="C:cytoplasmic vesicle membrane"/>
    <property type="evidence" value="ECO:0007669"/>
    <property type="project" value="UniProtKB-SubCell"/>
</dbReference>
<dbReference type="GeneID" id="25901660"/>
<evidence type="ECO:0000259" key="9">
    <source>
        <dbReference type="Pfam" id="PF01602"/>
    </source>
</evidence>
<accession>A0A0L0GEL5</accession>
<dbReference type="PANTHER" id="PTHR22780">
    <property type="entry name" value="ADAPTIN, ALPHA/GAMMA/EPSILON"/>
    <property type="match status" value="1"/>
</dbReference>
<evidence type="ECO:0000256" key="4">
    <source>
        <dbReference type="ARBA" id="ARBA00022448"/>
    </source>
</evidence>
<dbReference type="OrthoDB" id="28053at2759"/>
<organism evidence="10 11">
    <name type="scientific">Sphaeroforma arctica JP610</name>
    <dbReference type="NCBI Taxonomy" id="667725"/>
    <lineage>
        <taxon>Eukaryota</taxon>
        <taxon>Ichthyosporea</taxon>
        <taxon>Ichthyophonida</taxon>
        <taxon>Sphaeroforma</taxon>
    </lineage>
</organism>
<reference evidence="10 11" key="1">
    <citation type="submission" date="2011-02" db="EMBL/GenBank/DDBJ databases">
        <title>The Genome Sequence of Sphaeroforma arctica JP610.</title>
        <authorList>
            <consortium name="The Broad Institute Genome Sequencing Platform"/>
            <person name="Russ C."/>
            <person name="Cuomo C."/>
            <person name="Young S.K."/>
            <person name="Zeng Q."/>
            <person name="Gargeya S."/>
            <person name="Alvarado L."/>
            <person name="Berlin A."/>
            <person name="Chapman S.B."/>
            <person name="Chen Z."/>
            <person name="Freedman E."/>
            <person name="Gellesch M."/>
            <person name="Goldberg J."/>
            <person name="Griggs A."/>
            <person name="Gujja S."/>
            <person name="Heilman E."/>
            <person name="Heiman D."/>
            <person name="Howarth C."/>
            <person name="Mehta T."/>
            <person name="Neiman D."/>
            <person name="Pearson M."/>
            <person name="Roberts A."/>
            <person name="Saif S."/>
            <person name="Shea T."/>
            <person name="Shenoy N."/>
            <person name="Sisk P."/>
            <person name="Stolte C."/>
            <person name="Sykes S."/>
            <person name="White J."/>
            <person name="Yandava C."/>
            <person name="Burger G."/>
            <person name="Gray M.W."/>
            <person name="Holland P.W.H."/>
            <person name="King N."/>
            <person name="Lang F.B.F."/>
            <person name="Roger A.J."/>
            <person name="Ruiz-Trillo I."/>
            <person name="Haas B."/>
            <person name="Nusbaum C."/>
            <person name="Birren B."/>
        </authorList>
    </citation>
    <scope>NUCLEOTIDE SEQUENCE [LARGE SCALE GENOMIC DNA]</scope>
    <source>
        <strain evidence="10 11">JP610</strain>
    </source>
</reference>
<evidence type="ECO:0000256" key="7">
    <source>
        <dbReference type="ARBA" id="ARBA00023136"/>
    </source>
</evidence>
<feature type="domain" description="Clathrin/coatomer adaptor adaptin-like N-terminal" evidence="9">
    <location>
        <begin position="20"/>
        <end position="471"/>
    </location>
</feature>
<dbReference type="GO" id="GO:0006886">
    <property type="term" value="P:intracellular protein transport"/>
    <property type="evidence" value="ECO:0007669"/>
    <property type="project" value="InterPro"/>
</dbReference>
<dbReference type="GO" id="GO:0030117">
    <property type="term" value="C:membrane coat"/>
    <property type="evidence" value="ECO:0007669"/>
    <property type="project" value="InterPro"/>
</dbReference>
<dbReference type="Pfam" id="PF01602">
    <property type="entry name" value="Adaptin_N"/>
    <property type="match status" value="1"/>
</dbReference>
<dbReference type="InterPro" id="IPR050840">
    <property type="entry name" value="Adaptor_Complx_Large_Subunit"/>
</dbReference>
<dbReference type="InterPro" id="IPR011989">
    <property type="entry name" value="ARM-like"/>
</dbReference>
<dbReference type="Proteomes" id="UP000054560">
    <property type="component" value="Unassembled WGS sequence"/>
</dbReference>
<keyword evidence="4" id="KW-0813">Transport</keyword>
<evidence type="ECO:0000313" key="11">
    <source>
        <dbReference type="Proteomes" id="UP000054560"/>
    </source>
</evidence>
<dbReference type="GO" id="GO:0016192">
    <property type="term" value="P:vesicle-mediated transport"/>
    <property type="evidence" value="ECO:0007669"/>
    <property type="project" value="InterPro"/>
</dbReference>
<evidence type="ECO:0000256" key="3">
    <source>
        <dbReference type="ARBA" id="ARBA00006613"/>
    </source>
</evidence>
<evidence type="ECO:0000256" key="6">
    <source>
        <dbReference type="ARBA" id="ARBA00023034"/>
    </source>
</evidence>
<gene>
    <name evidence="10" type="ORF">SARC_01156</name>
</gene>
<evidence type="ECO:0000256" key="1">
    <source>
        <dbReference type="ARBA" id="ARBA00004156"/>
    </source>
</evidence>
<name>A0A0L0GEL5_9EUKA</name>
<protein>
    <recommendedName>
        <fullName evidence="9">Clathrin/coatomer adaptor adaptin-like N-terminal domain-containing protein</fullName>
    </recommendedName>
</protein>
<evidence type="ECO:0000256" key="5">
    <source>
        <dbReference type="ARBA" id="ARBA00022927"/>
    </source>
</evidence>